<evidence type="ECO:0000313" key="1">
    <source>
        <dbReference type="EMBL" id="MBO0439324.1"/>
    </source>
</evidence>
<dbReference type="EMBL" id="JAFLWD010000007">
    <property type="protein sequence ID" value="MBO0439324.1"/>
    <property type="molecule type" value="Genomic_DNA"/>
</dbReference>
<sequence>MDFQKIKEQLTDNDPQNFLTIVLDNEQDEDSIIVFSHSLEEQFENNVQYLASEETISLDDISKWKEDEFLIVAQTIDGDYIAGTKQQTFVIPVSLYKSDLEIYDLFLADFFIDYLNGSLDSSILPKITK</sequence>
<accession>A0ABS3GVP4</accession>
<evidence type="ECO:0000313" key="2">
    <source>
        <dbReference type="Proteomes" id="UP000664632"/>
    </source>
</evidence>
<gene>
    <name evidence="1" type="ORF">JZO69_02980</name>
</gene>
<dbReference type="RefSeq" id="WP_207111424.1">
    <property type="nucleotide sequence ID" value="NZ_JAFLWD010000007.1"/>
</dbReference>
<reference evidence="1 2" key="1">
    <citation type="submission" date="2021-03" db="EMBL/GenBank/DDBJ databases">
        <title>Enterococcal diversity collection.</title>
        <authorList>
            <person name="Gilmore M.S."/>
            <person name="Schwartzman J."/>
            <person name="Van Tyne D."/>
            <person name="Martin M."/>
            <person name="Earl A.M."/>
            <person name="Manson A.L."/>
            <person name="Straub T."/>
            <person name="Salamzade R."/>
            <person name="Saavedra J."/>
            <person name="Lebreton F."/>
            <person name="Prichula J."/>
            <person name="Schaufler K."/>
            <person name="Gaca A."/>
            <person name="Sgardioli B."/>
            <person name="Wagenaar J."/>
            <person name="Strong T."/>
        </authorList>
    </citation>
    <scope>NUCLEOTIDE SEQUENCE [LARGE SCALE GENOMIC DNA]</scope>
    <source>
        <strain evidence="1 2">DIV0869a</strain>
    </source>
</reference>
<keyword evidence="2" id="KW-1185">Reference proteome</keyword>
<protein>
    <submittedName>
        <fullName evidence="1">Uncharacterized protein</fullName>
    </submittedName>
</protein>
<organism evidence="1 2">
    <name type="scientific">Candidatus Enterococcus ikei</name>
    <dbReference type="NCBI Taxonomy" id="2815326"/>
    <lineage>
        <taxon>Bacteria</taxon>
        <taxon>Bacillati</taxon>
        <taxon>Bacillota</taxon>
        <taxon>Bacilli</taxon>
        <taxon>Lactobacillales</taxon>
        <taxon>Enterococcaceae</taxon>
        <taxon>Enterococcus</taxon>
    </lineage>
</organism>
<dbReference type="Proteomes" id="UP000664632">
    <property type="component" value="Unassembled WGS sequence"/>
</dbReference>
<comment type="caution">
    <text evidence="1">The sequence shown here is derived from an EMBL/GenBank/DDBJ whole genome shotgun (WGS) entry which is preliminary data.</text>
</comment>
<name>A0ABS3GVP4_9ENTE</name>
<proteinExistence type="predicted"/>